<feature type="transmembrane region" description="Helical" evidence="6">
    <location>
        <begin position="88"/>
        <end position="109"/>
    </location>
</feature>
<dbReference type="PANTHER" id="PTHR32322:SF2">
    <property type="entry name" value="EAMA DOMAIN-CONTAINING PROTEIN"/>
    <property type="match status" value="1"/>
</dbReference>
<dbReference type="EMBL" id="CP006911">
    <property type="protein sequence ID" value="ALE02628.1"/>
    <property type="molecule type" value="Genomic_DNA"/>
</dbReference>
<evidence type="ECO:0000256" key="2">
    <source>
        <dbReference type="ARBA" id="ARBA00007362"/>
    </source>
</evidence>
<dbReference type="GO" id="GO:0016020">
    <property type="term" value="C:membrane"/>
    <property type="evidence" value="ECO:0007669"/>
    <property type="project" value="UniProtKB-SubCell"/>
</dbReference>
<dbReference type="Proteomes" id="UP000068905">
    <property type="component" value="Chromosome"/>
</dbReference>
<keyword evidence="3 6" id="KW-0812">Transmembrane</keyword>
<dbReference type="STRING" id="1125411.W908_02375"/>
<dbReference type="Pfam" id="PF00892">
    <property type="entry name" value="EamA"/>
    <property type="match status" value="1"/>
</dbReference>
<dbReference type="InterPro" id="IPR037185">
    <property type="entry name" value="EmrE-like"/>
</dbReference>
<evidence type="ECO:0000259" key="7">
    <source>
        <dbReference type="Pfam" id="PF00892"/>
    </source>
</evidence>
<organism evidence="8 9">
    <name type="scientific">Candidatus Pseudothioglobus singularis PS1</name>
    <dbReference type="NCBI Taxonomy" id="1125411"/>
    <lineage>
        <taxon>Bacteria</taxon>
        <taxon>Pseudomonadati</taxon>
        <taxon>Pseudomonadota</taxon>
        <taxon>Gammaproteobacteria</taxon>
        <taxon>Candidatus Pseudothioglobaceae</taxon>
        <taxon>Candidatus Pseudothioglobus</taxon>
    </lineage>
</organism>
<proteinExistence type="inferred from homology"/>
<dbReference type="SUPFAM" id="SSF103481">
    <property type="entry name" value="Multidrug resistance efflux transporter EmrE"/>
    <property type="match status" value="2"/>
</dbReference>
<dbReference type="InterPro" id="IPR000620">
    <property type="entry name" value="EamA_dom"/>
</dbReference>
<keyword evidence="5 6" id="KW-0472">Membrane</keyword>
<evidence type="ECO:0000256" key="4">
    <source>
        <dbReference type="ARBA" id="ARBA00022989"/>
    </source>
</evidence>
<feature type="transmembrane region" description="Helical" evidence="6">
    <location>
        <begin position="142"/>
        <end position="164"/>
    </location>
</feature>
<evidence type="ECO:0000256" key="5">
    <source>
        <dbReference type="ARBA" id="ARBA00023136"/>
    </source>
</evidence>
<dbReference type="KEGG" id="tsn:W908_02375"/>
<evidence type="ECO:0000256" key="3">
    <source>
        <dbReference type="ARBA" id="ARBA00022692"/>
    </source>
</evidence>
<comment type="subcellular location">
    <subcellularLocation>
        <location evidence="1">Membrane</location>
        <topology evidence="1">Multi-pass membrane protein</topology>
    </subcellularLocation>
</comment>
<keyword evidence="4 6" id="KW-1133">Transmembrane helix</keyword>
<evidence type="ECO:0000256" key="6">
    <source>
        <dbReference type="SAM" id="Phobius"/>
    </source>
</evidence>
<name>A0A0M5KS66_9GAMM</name>
<feature type="transmembrane region" description="Helical" evidence="6">
    <location>
        <begin position="29"/>
        <end position="49"/>
    </location>
</feature>
<feature type="transmembrane region" description="Helical" evidence="6">
    <location>
        <begin position="115"/>
        <end position="135"/>
    </location>
</feature>
<sequence>MLDSFATVMNSNPQKNQAEKDKGAIKSNLICVFSILLFAMGFPAAEYLLDDWDVVSVITARNVFSFILIFLIWLSIEGIQKVKSAKWLKGFFIGVSGFGIGAFLILYLQSITTPVIAALAVATMPVFAVSLEMLLDGRKMTFWFFFGVVLVLWGGYIASGASLVESNIGFAILIGFLGVALFAWGSRATVKNLPGMTTLGQVAVTSFGMAGLSIALYFICTIFMDLTNSASSITLKHLGLVLIYAWLGLGISQILWIKAVSQLGIGISSFHLNAVPFYVMFMLFLLGDRWIWHQAVGALIVISGVILAQQKSSKKKADFFELP</sequence>
<feature type="transmembrane region" description="Helical" evidence="6">
    <location>
        <begin position="202"/>
        <end position="224"/>
    </location>
</feature>
<evidence type="ECO:0000256" key="1">
    <source>
        <dbReference type="ARBA" id="ARBA00004141"/>
    </source>
</evidence>
<feature type="transmembrane region" description="Helical" evidence="6">
    <location>
        <begin position="170"/>
        <end position="190"/>
    </location>
</feature>
<keyword evidence="9" id="KW-1185">Reference proteome</keyword>
<dbReference type="PANTHER" id="PTHR32322">
    <property type="entry name" value="INNER MEMBRANE TRANSPORTER"/>
    <property type="match status" value="1"/>
</dbReference>
<dbReference type="InterPro" id="IPR050638">
    <property type="entry name" value="AA-Vitamin_Transporters"/>
</dbReference>
<protein>
    <recommendedName>
        <fullName evidence="7">EamA domain-containing protein</fullName>
    </recommendedName>
</protein>
<reference evidence="8 9" key="1">
    <citation type="journal article" date="2015" name="Genome Announc.">
        <title>Genome Sequence of 'Candidatus Thioglobus singularis' Strain PS1, a Mixotroph from the SUP05 Clade of Marine Gammaproteobacteria.</title>
        <authorList>
            <person name="Marshall K.T."/>
            <person name="Morris R.M."/>
        </authorList>
    </citation>
    <scope>NUCLEOTIDE SEQUENCE [LARGE SCALE GENOMIC DNA]</scope>
    <source>
        <strain evidence="8 9">PS1</strain>
    </source>
</reference>
<feature type="transmembrane region" description="Helical" evidence="6">
    <location>
        <begin position="263"/>
        <end position="284"/>
    </location>
</feature>
<evidence type="ECO:0000313" key="8">
    <source>
        <dbReference type="EMBL" id="ALE02628.1"/>
    </source>
</evidence>
<dbReference type="AlphaFoldDB" id="A0A0M5KS66"/>
<gene>
    <name evidence="8" type="ORF">W908_02375</name>
</gene>
<feature type="transmembrane region" description="Helical" evidence="6">
    <location>
        <begin position="290"/>
        <end position="308"/>
    </location>
</feature>
<feature type="domain" description="EamA" evidence="7">
    <location>
        <begin position="28"/>
        <end position="157"/>
    </location>
</feature>
<evidence type="ECO:0000313" key="9">
    <source>
        <dbReference type="Proteomes" id="UP000068905"/>
    </source>
</evidence>
<feature type="transmembrane region" description="Helical" evidence="6">
    <location>
        <begin position="236"/>
        <end position="256"/>
    </location>
</feature>
<comment type="similarity">
    <text evidence="2">Belongs to the EamA transporter family.</text>
</comment>
<accession>A0A0M5KS66</accession>
<feature type="transmembrane region" description="Helical" evidence="6">
    <location>
        <begin position="55"/>
        <end position="76"/>
    </location>
</feature>